<dbReference type="Proteomes" id="UP001285441">
    <property type="component" value="Unassembled WGS sequence"/>
</dbReference>
<comment type="caution">
    <text evidence="2">The sequence shown here is derived from an EMBL/GenBank/DDBJ whole genome shotgun (WGS) entry which is preliminary data.</text>
</comment>
<reference evidence="2" key="1">
    <citation type="journal article" date="2023" name="Mol. Phylogenet. Evol.">
        <title>Genome-scale phylogeny and comparative genomics of the fungal order Sordariales.</title>
        <authorList>
            <person name="Hensen N."/>
            <person name="Bonometti L."/>
            <person name="Westerberg I."/>
            <person name="Brannstrom I.O."/>
            <person name="Guillou S."/>
            <person name="Cros-Aarteil S."/>
            <person name="Calhoun S."/>
            <person name="Haridas S."/>
            <person name="Kuo A."/>
            <person name="Mondo S."/>
            <person name="Pangilinan J."/>
            <person name="Riley R."/>
            <person name="LaButti K."/>
            <person name="Andreopoulos B."/>
            <person name="Lipzen A."/>
            <person name="Chen C."/>
            <person name="Yan M."/>
            <person name="Daum C."/>
            <person name="Ng V."/>
            <person name="Clum A."/>
            <person name="Steindorff A."/>
            <person name="Ohm R.A."/>
            <person name="Martin F."/>
            <person name="Silar P."/>
            <person name="Natvig D.O."/>
            <person name="Lalanne C."/>
            <person name="Gautier V."/>
            <person name="Ament-Velasquez S.L."/>
            <person name="Kruys A."/>
            <person name="Hutchinson M.I."/>
            <person name="Powell A.J."/>
            <person name="Barry K."/>
            <person name="Miller A.N."/>
            <person name="Grigoriev I.V."/>
            <person name="Debuchy R."/>
            <person name="Gladieux P."/>
            <person name="Hiltunen Thoren M."/>
            <person name="Johannesson H."/>
        </authorList>
    </citation>
    <scope>NUCLEOTIDE SEQUENCE</scope>
    <source>
        <strain evidence="2">CBS 232.78</strain>
    </source>
</reference>
<keyword evidence="3" id="KW-1185">Reference proteome</keyword>
<name>A0AAE0NZS6_9PEZI</name>
<dbReference type="AlphaFoldDB" id="A0AAE0NZS6"/>
<reference evidence="2" key="2">
    <citation type="submission" date="2023-06" db="EMBL/GenBank/DDBJ databases">
        <authorList>
            <consortium name="Lawrence Berkeley National Laboratory"/>
            <person name="Haridas S."/>
            <person name="Hensen N."/>
            <person name="Bonometti L."/>
            <person name="Westerberg I."/>
            <person name="Brannstrom I.O."/>
            <person name="Guillou S."/>
            <person name="Cros-Aarteil S."/>
            <person name="Calhoun S."/>
            <person name="Kuo A."/>
            <person name="Mondo S."/>
            <person name="Pangilinan J."/>
            <person name="Riley R."/>
            <person name="LaButti K."/>
            <person name="Andreopoulos B."/>
            <person name="Lipzen A."/>
            <person name="Chen C."/>
            <person name="Yanf M."/>
            <person name="Daum C."/>
            <person name="Ng V."/>
            <person name="Clum A."/>
            <person name="Steindorff A."/>
            <person name="Ohm R."/>
            <person name="Martin F."/>
            <person name="Silar P."/>
            <person name="Natvig D."/>
            <person name="Lalanne C."/>
            <person name="Gautier V."/>
            <person name="Ament-velasquez S.L."/>
            <person name="Kruys A."/>
            <person name="Hutchinson M.I."/>
            <person name="Powell A.J."/>
            <person name="Barry K."/>
            <person name="Miller A.N."/>
            <person name="Grigoriev I.V."/>
            <person name="Debuchy R."/>
            <person name="Gladieux P."/>
            <person name="Thoren M.H."/>
            <person name="Johannesson H."/>
        </authorList>
    </citation>
    <scope>NUCLEOTIDE SEQUENCE</scope>
    <source>
        <strain evidence="2">CBS 232.78</strain>
    </source>
</reference>
<gene>
    <name evidence="2" type="ORF">B0H63DRAFT_122681</name>
</gene>
<evidence type="ECO:0000313" key="3">
    <source>
        <dbReference type="Proteomes" id="UP001285441"/>
    </source>
</evidence>
<feature type="region of interest" description="Disordered" evidence="1">
    <location>
        <begin position="48"/>
        <end position="79"/>
    </location>
</feature>
<evidence type="ECO:0000313" key="2">
    <source>
        <dbReference type="EMBL" id="KAK3390761.1"/>
    </source>
</evidence>
<dbReference type="EMBL" id="JAULSW010000002">
    <property type="protein sequence ID" value="KAK3390761.1"/>
    <property type="molecule type" value="Genomic_DNA"/>
</dbReference>
<sequence>MNQTKALGSLKRIFPSLHQPLPLSETESQRLLNALTTSFRAQLDKEHGNTYDLRKSKIPSPPLTYLPSTPAPSHSKDVSFRPTESHLRAILSNPLFASSQAPTIQDVLPTLGYSGIVVGKQPKQVFEHAVSKGLMTVKRAHGFLLAVAREIRQSNFQTLSQGLSSSGAGLLVIQWLRASGLENNLSFLDDDNFTLNLMRFMVAEGLEPIAWTWMQRLVSEDTMGLKVGPRRARVHLADAIVAAKIQSGAELDDAMSVVLKLRDFMLHNKAPLRDMSRAWRHLAWRATVVSWEHTTPTPDVFEAFAAMERSIYSDWLPFHEHLDLLHPVAPNPAGAIKVLTDDKLQTDLRTSRARARRWGPEFVDVKFVEHITSLGLDTVRHLTRIGEFADAEKILQIIRTHFMPMDKPQLAV</sequence>
<proteinExistence type="predicted"/>
<evidence type="ECO:0000256" key="1">
    <source>
        <dbReference type="SAM" id="MobiDB-lite"/>
    </source>
</evidence>
<accession>A0AAE0NZS6</accession>
<protein>
    <submittedName>
        <fullName evidence="2">Uncharacterized protein</fullName>
    </submittedName>
</protein>
<organism evidence="2 3">
    <name type="scientific">Podospora didyma</name>
    <dbReference type="NCBI Taxonomy" id="330526"/>
    <lineage>
        <taxon>Eukaryota</taxon>
        <taxon>Fungi</taxon>
        <taxon>Dikarya</taxon>
        <taxon>Ascomycota</taxon>
        <taxon>Pezizomycotina</taxon>
        <taxon>Sordariomycetes</taxon>
        <taxon>Sordariomycetidae</taxon>
        <taxon>Sordariales</taxon>
        <taxon>Podosporaceae</taxon>
        <taxon>Podospora</taxon>
    </lineage>
</organism>